<accession>A0A0P0VER9</accession>
<dbReference type="PaxDb" id="39947-A0A0P0VER9"/>
<evidence type="ECO:0000313" key="2">
    <source>
        <dbReference type="Proteomes" id="UP000059680"/>
    </source>
</evidence>
<sequence length="92" mass="10155">MAILLPLPSQASSSEDGSSKFFPELPTLLGQHCCAIAANTRSNSLFIPDSFRNFSTMVNTMSYIFSFIRISVSASIDWLSEKLNLEFTVLSI</sequence>
<dbReference type="AlphaFoldDB" id="A0A0P0VER9"/>
<reference evidence="2" key="1">
    <citation type="journal article" date="2005" name="Nature">
        <title>The map-based sequence of the rice genome.</title>
        <authorList>
            <consortium name="International rice genome sequencing project (IRGSP)"/>
            <person name="Matsumoto T."/>
            <person name="Wu J."/>
            <person name="Kanamori H."/>
            <person name="Katayose Y."/>
            <person name="Fujisawa M."/>
            <person name="Namiki N."/>
            <person name="Mizuno H."/>
            <person name="Yamamoto K."/>
            <person name="Antonio B.A."/>
            <person name="Baba T."/>
            <person name="Sakata K."/>
            <person name="Nagamura Y."/>
            <person name="Aoki H."/>
            <person name="Arikawa K."/>
            <person name="Arita K."/>
            <person name="Bito T."/>
            <person name="Chiden Y."/>
            <person name="Fujitsuka N."/>
            <person name="Fukunaka R."/>
            <person name="Hamada M."/>
            <person name="Harada C."/>
            <person name="Hayashi A."/>
            <person name="Hijishita S."/>
            <person name="Honda M."/>
            <person name="Hosokawa S."/>
            <person name="Ichikawa Y."/>
            <person name="Idonuma A."/>
            <person name="Iijima M."/>
            <person name="Ikeda M."/>
            <person name="Ikeno M."/>
            <person name="Ito K."/>
            <person name="Ito S."/>
            <person name="Ito T."/>
            <person name="Ito Y."/>
            <person name="Ito Y."/>
            <person name="Iwabuchi A."/>
            <person name="Kamiya K."/>
            <person name="Karasawa W."/>
            <person name="Kurita K."/>
            <person name="Katagiri S."/>
            <person name="Kikuta A."/>
            <person name="Kobayashi H."/>
            <person name="Kobayashi N."/>
            <person name="Machita K."/>
            <person name="Maehara T."/>
            <person name="Masukawa M."/>
            <person name="Mizubayashi T."/>
            <person name="Mukai Y."/>
            <person name="Nagasaki H."/>
            <person name="Nagata Y."/>
            <person name="Naito S."/>
            <person name="Nakashima M."/>
            <person name="Nakama Y."/>
            <person name="Nakamichi Y."/>
            <person name="Nakamura M."/>
            <person name="Meguro A."/>
            <person name="Negishi M."/>
            <person name="Ohta I."/>
            <person name="Ohta T."/>
            <person name="Okamoto M."/>
            <person name="Ono N."/>
            <person name="Saji S."/>
            <person name="Sakaguchi M."/>
            <person name="Sakai K."/>
            <person name="Shibata M."/>
            <person name="Shimokawa T."/>
            <person name="Song J."/>
            <person name="Takazaki Y."/>
            <person name="Terasawa K."/>
            <person name="Tsugane M."/>
            <person name="Tsuji K."/>
            <person name="Ueda S."/>
            <person name="Waki K."/>
            <person name="Yamagata H."/>
            <person name="Yamamoto M."/>
            <person name="Yamamoto S."/>
            <person name="Yamane H."/>
            <person name="Yoshiki S."/>
            <person name="Yoshihara R."/>
            <person name="Yukawa K."/>
            <person name="Zhong H."/>
            <person name="Yano M."/>
            <person name="Yuan Q."/>
            <person name="Ouyang S."/>
            <person name="Liu J."/>
            <person name="Jones K.M."/>
            <person name="Gansberger K."/>
            <person name="Moffat K."/>
            <person name="Hill J."/>
            <person name="Bera J."/>
            <person name="Fadrosh D."/>
            <person name="Jin S."/>
            <person name="Johri S."/>
            <person name="Kim M."/>
            <person name="Overton L."/>
            <person name="Reardon M."/>
            <person name="Tsitrin T."/>
            <person name="Vuong H."/>
            <person name="Weaver B."/>
            <person name="Ciecko A."/>
            <person name="Tallon L."/>
            <person name="Jackson J."/>
            <person name="Pai G."/>
            <person name="Aken S.V."/>
            <person name="Utterback T."/>
            <person name="Reidmuller S."/>
            <person name="Feldblyum T."/>
            <person name="Hsiao J."/>
            <person name="Zismann V."/>
            <person name="Iobst S."/>
            <person name="de Vazeille A.R."/>
            <person name="Buell C.R."/>
            <person name="Ying K."/>
            <person name="Li Y."/>
            <person name="Lu T."/>
            <person name="Huang Y."/>
            <person name="Zhao Q."/>
            <person name="Feng Q."/>
            <person name="Zhang L."/>
            <person name="Zhu J."/>
            <person name="Weng Q."/>
            <person name="Mu J."/>
            <person name="Lu Y."/>
            <person name="Fan D."/>
            <person name="Liu Y."/>
            <person name="Guan J."/>
            <person name="Zhang Y."/>
            <person name="Yu S."/>
            <person name="Liu X."/>
            <person name="Zhang Y."/>
            <person name="Hong G."/>
            <person name="Han B."/>
            <person name="Choisne N."/>
            <person name="Demange N."/>
            <person name="Orjeda G."/>
            <person name="Samain S."/>
            <person name="Cattolico L."/>
            <person name="Pelletier E."/>
            <person name="Couloux A."/>
            <person name="Segurens B."/>
            <person name="Wincker P."/>
            <person name="D'Hont A."/>
            <person name="Scarpelli C."/>
            <person name="Weissenbach J."/>
            <person name="Salanoubat M."/>
            <person name="Quetier F."/>
            <person name="Yu Y."/>
            <person name="Kim H.R."/>
            <person name="Rambo T."/>
            <person name="Currie J."/>
            <person name="Collura K."/>
            <person name="Luo M."/>
            <person name="Yang T."/>
            <person name="Ammiraju J.S.S."/>
            <person name="Engler F."/>
            <person name="Soderlund C."/>
            <person name="Wing R.A."/>
            <person name="Palmer L.E."/>
            <person name="de la Bastide M."/>
            <person name="Spiegel L."/>
            <person name="Nascimento L."/>
            <person name="Zutavern T."/>
            <person name="O'Shaughnessy A."/>
            <person name="Dike S."/>
            <person name="Dedhia N."/>
            <person name="Preston R."/>
            <person name="Balija V."/>
            <person name="McCombie W.R."/>
            <person name="Chow T."/>
            <person name="Chen H."/>
            <person name="Chung M."/>
            <person name="Chen C."/>
            <person name="Shaw J."/>
            <person name="Wu H."/>
            <person name="Hsiao K."/>
            <person name="Chao Y."/>
            <person name="Chu M."/>
            <person name="Cheng C."/>
            <person name="Hour A."/>
            <person name="Lee P."/>
            <person name="Lin S."/>
            <person name="Lin Y."/>
            <person name="Liou J."/>
            <person name="Liu S."/>
            <person name="Hsing Y."/>
            <person name="Raghuvanshi S."/>
            <person name="Mohanty A."/>
            <person name="Bharti A.K."/>
            <person name="Gaur A."/>
            <person name="Gupta V."/>
            <person name="Kumar D."/>
            <person name="Ravi V."/>
            <person name="Vij S."/>
            <person name="Kapur A."/>
            <person name="Khurana P."/>
            <person name="Khurana P."/>
            <person name="Khurana J.P."/>
            <person name="Tyagi A.K."/>
            <person name="Gaikwad K."/>
            <person name="Singh A."/>
            <person name="Dalal V."/>
            <person name="Srivastava S."/>
            <person name="Dixit A."/>
            <person name="Pal A.K."/>
            <person name="Ghazi I.A."/>
            <person name="Yadav M."/>
            <person name="Pandit A."/>
            <person name="Bhargava A."/>
            <person name="Sureshbabu K."/>
            <person name="Batra K."/>
            <person name="Sharma T.R."/>
            <person name="Mohapatra T."/>
            <person name="Singh N.K."/>
            <person name="Messing J."/>
            <person name="Nelson A.B."/>
            <person name="Fuks G."/>
            <person name="Kavchok S."/>
            <person name="Keizer G."/>
            <person name="Linton E."/>
            <person name="Llaca V."/>
            <person name="Song R."/>
            <person name="Tanyolac B."/>
            <person name="Young S."/>
            <person name="Ho-Il K."/>
            <person name="Hahn J.H."/>
            <person name="Sangsakoo G."/>
            <person name="Vanavichit A."/>
            <person name="de Mattos Luiz.A.T."/>
            <person name="Zimmer P.D."/>
            <person name="Malone G."/>
            <person name="Dellagostin O."/>
            <person name="de Oliveira A.C."/>
            <person name="Bevan M."/>
            <person name="Bancroft I."/>
            <person name="Minx P."/>
            <person name="Cordum H."/>
            <person name="Wilson R."/>
            <person name="Cheng Z."/>
            <person name="Jin W."/>
            <person name="Jiang J."/>
            <person name="Leong S.A."/>
            <person name="Iwama H."/>
            <person name="Gojobori T."/>
            <person name="Itoh T."/>
            <person name="Niimura Y."/>
            <person name="Fujii Y."/>
            <person name="Habara T."/>
            <person name="Sakai H."/>
            <person name="Sato Y."/>
            <person name="Wilson G."/>
            <person name="Kumar K."/>
            <person name="McCouch S."/>
            <person name="Juretic N."/>
            <person name="Hoen D."/>
            <person name="Wright S."/>
            <person name="Bruskiewich R."/>
            <person name="Bureau T."/>
            <person name="Miyao A."/>
            <person name="Hirochika H."/>
            <person name="Nishikawa T."/>
            <person name="Kadowaki K."/>
            <person name="Sugiura M."/>
            <person name="Burr B."/>
            <person name="Sasaki T."/>
        </authorList>
    </citation>
    <scope>NUCLEOTIDE SEQUENCE [LARGE SCALE GENOMIC DNA]</scope>
    <source>
        <strain evidence="2">cv. Nipponbare</strain>
    </source>
</reference>
<keyword evidence="2" id="KW-1185">Reference proteome</keyword>
<evidence type="ECO:0000313" key="1">
    <source>
        <dbReference type="EMBL" id="BAS76933.1"/>
    </source>
</evidence>
<dbReference type="Proteomes" id="UP000059680">
    <property type="component" value="Chromosome 2"/>
</dbReference>
<dbReference type="EMBL" id="AP014958">
    <property type="protein sequence ID" value="BAS76933.1"/>
    <property type="molecule type" value="Genomic_DNA"/>
</dbReference>
<protein>
    <submittedName>
        <fullName evidence="1">Os02g0142450 protein</fullName>
    </submittedName>
</protein>
<proteinExistence type="predicted"/>
<gene>
    <name evidence="1" type="ordered locus">Os02g0142450</name>
    <name evidence="1" type="ORF">OSNPB_020142450</name>
</gene>
<name>A0A0P0VER9_ORYSJ</name>
<dbReference type="InParanoid" id="A0A0P0VER9"/>
<reference evidence="1 2" key="3">
    <citation type="journal article" date="2013" name="Rice">
        <title>Improvement of the Oryza sativa Nipponbare reference genome using next generation sequence and optical map data.</title>
        <authorList>
            <person name="Kawahara Y."/>
            <person name="de la Bastide M."/>
            <person name="Hamilton J.P."/>
            <person name="Kanamori H."/>
            <person name="McCombie W.R."/>
            <person name="Ouyang S."/>
            <person name="Schwartz D.C."/>
            <person name="Tanaka T."/>
            <person name="Wu J."/>
            <person name="Zhou S."/>
            <person name="Childs K.L."/>
            <person name="Davidson R.M."/>
            <person name="Lin H."/>
            <person name="Quesada-Ocampo L."/>
            <person name="Vaillancourt B."/>
            <person name="Sakai H."/>
            <person name="Lee S.S."/>
            <person name="Kim J."/>
            <person name="Numa H."/>
            <person name="Itoh T."/>
            <person name="Buell C.R."/>
            <person name="Matsumoto T."/>
        </authorList>
    </citation>
    <scope>NUCLEOTIDE SEQUENCE [LARGE SCALE GENOMIC DNA]</scope>
    <source>
        <strain evidence="2">cv. Nipponbare</strain>
    </source>
</reference>
<reference evidence="1 2" key="2">
    <citation type="journal article" date="2013" name="Plant Cell Physiol.">
        <title>Rice Annotation Project Database (RAP-DB): an integrative and interactive database for rice genomics.</title>
        <authorList>
            <person name="Sakai H."/>
            <person name="Lee S.S."/>
            <person name="Tanaka T."/>
            <person name="Numa H."/>
            <person name="Kim J."/>
            <person name="Kawahara Y."/>
            <person name="Wakimoto H."/>
            <person name="Yang C.C."/>
            <person name="Iwamoto M."/>
            <person name="Abe T."/>
            <person name="Yamada Y."/>
            <person name="Muto A."/>
            <person name="Inokuchi H."/>
            <person name="Ikemura T."/>
            <person name="Matsumoto T."/>
            <person name="Sasaki T."/>
            <person name="Itoh T."/>
        </authorList>
    </citation>
    <scope>NUCLEOTIDE SEQUENCE [LARGE SCALE GENOMIC DNA]</scope>
    <source>
        <strain evidence="2">cv. Nipponbare</strain>
    </source>
</reference>
<organism evidence="1 2">
    <name type="scientific">Oryza sativa subsp. japonica</name>
    <name type="common">Rice</name>
    <dbReference type="NCBI Taxonomy" id="39947"/>
    <lineage>
        <taxon>Eukaryota</taxon>
        <taxon>Viridiplantae</taxon>
        <taxon>Streptophyta</taxon>
        <taxon>Embryophyta</taxon>
        <taxon>Tracheophyta</taxon>
        <taxon>Spermatophyta</taxon>
        <taxon>Magnoliopsida</taxon>
        <taxon>Liliopsida</taxon>
        <taxon>Poales</taxon>
        <taxon>Poaceae</taxon>
        <taxon>BOP clade</taxon>
        <taxon>Oryzoideae</taxon>
        <taxon>Oryzeae</taxon>
        <taxon>Oryzinae</taxon>
        <taxon>Oryza</taxon>
        <taxon>Oryza sativa</taxon>
    </lineage>
</organism>
<dbReference type="Gramene" id="Os02t0142450-01">
    <property type="protein sequence ID" value="Os02t0142450-01"/>
    <property type="gene ID" value="Os02g0142450"/>
</dbReference>